<dbReference type="OrthoDB" id="4881303at2"/>
<dbReference type="AlphaFoldDB" id="H0QYK5"/>
<feature type="transmembrane region" description="Helical" evidence="1">
    <location>
        <begin position="51"/>
        <end position="74"/>
    </location>
</feature>
<dbReference type="RefSeq" id="WP_007317243.1">
    <property type="nucleotide sequence ID" value="NZ_BAEH01000041.1"/>
</dbReference>
<organism evidence="2 3">
    <name type="scientific">Gordonia effusa NBRC 100432</name>
    <dbReference type="NCBI Taxonomy" id="1077974"/>
    <lineage>
        <taxon>Bacteria</taxon>
        <taxon>Bacillati</taxon>
        <taxon>Actinomycetota</taxon>
        <taxon>Actinomycetes</taxon>
        <taxon>Mycobacteriales</taxon>
        <taxon>Gordoniaceae</taxon>
        <taxon>Gordonia</taxon>
    </lineage>
</organism>
<proteinExistence type="predicted"/>
<protein>
    <submittedName>
        <fullName evidence="2">Uncharacterized protein</fullName>
    </submittedName>
</protein>
<evidence type="ECO:0000313" key="3">
    <source>
        <dbReference type="Proteomes" id="UP000035034"/>
    </source>
</evidence>
<keyword evidence="3" id="KW-1185">Reference proteome</keyword>
<dbReference type="Proteomes" id="UP000035034">
    <property type="component" value="Unassembled WGS sequence"/>
</dbReference>
<gene>
    <name evidence="2" type="ORF">GOEFS_041_00600</name>
</gene>
<keyword evidence="1" id="KW-0472">Membrane</keyword>
<name>H0QYK5_9ACTN</name>
<reference evidence="2 3" key="1">
    <citation type="submission" date="2011-12" db="EMBL/GenBank/DDBJ databases">
        <title>Whole genome shotgun sequence of Gordonia effusa NBRC 100432.</title>
        <authorList>
            <person name="Yoshida I."/>
            <person name="Takarada H."/>
            <person name="Hosoyama A."/>
            <person name="Tsuchikane K."/>
            <person name="Katsumata H."/>
            <person name="Yamazaki S."/>
            <person name="Fujita N."/>
        </authorList>
    </citation>
    <scope>NUCLEOTIDE SEQUENCE [LARGE SCALE GENOMIC DNA]</scope>
    <source>
        <strain evidence="2 3">NBRC 100432</strain>
    </source>
</reference>
<dbReference type="STRING" id="1077974.GOEFS_041_00600"/>
<sequence length="93" mass="10091">MDIVESIAKVLAIGLLLGAGLPALFAVGLRWYADGSGTVHEDGTVSAPNPILKYLGMVLFAIVALVIVTGILWITRQTIYYYTDVKIFPFGYK</sequence>
<evidence type="ECO:0000313" key="2">
    <source>
        <dbReference type="EMBL" id="GAB17906.1"/>
    </source>
</evidence>
<dbReference type="EMBL" id="BAEH01000041">
    <property type="protein sequence ID" value="GAB17906.1"/>
    <property type="molecule type" value="Genomic_DNA"/>
</dbReference>
<evidence type="ECO:0000256" key="1">
    <source>
        <dbReference type="SAM" id="Phobius"/>
    </source>
</evidence>
<accession>H0QYK5</accession>
<comment type="caution">
    <text evidence="2">The sequence shown here is derived from an EMBL/GenBank/DDBJ whole genome shotgun (WGS) entry which is preliminary data.</text>
</comment>
<feature type="transmembrane region" description="Helical" evidence="1">
    <location>
        <begin position="7"/>
        <end position="31"/>
    </location>
</feature>
<keyword evidence="1" id="KW-0812">Transmembrane</keyword>
<keyword evidence="1" id="KW-1133">Transmembrane helix</keyword>
<dbReference type="eggNOG" id="ENOG5033I9S">
    <property type="taxonomic scope" value="Bacteria"/>
</dbReference>